<keyword evidence="2" id="KW-0812">Transmembrane</keyword>
<keyword evidence="4" id="KW-1185">Reference proteome</keyword>
<dbReference type="Proteomes" id="UP000016932">
    <property type="component" value="Unassembled WGS sequence"/>
</dbReference>
<accession>N1QAA5</accession>
<dbReference type="EMBL" id="KB446555">
    <property type="protein sequence ID" value="EME88726.1"/>
    <property type="molecule type" value="Genomic_DNA"/>
</dbReference>
<feature type="region of interest" description="Disordered" evidence="1">
    <location>
        <begin position="773"/>
        <end position="866"/>
    </location>
</feature>
<reference evidence="3 4" key="1">
    <citation type="journal article" date="2012" name="PLoS Pathog.">
        <title>Diverse lifestyles and strategies of plant pathogenesis encoded in the genomes of eighteen Dothideomycetes fungi.</title>
        <authorList>
            <person name="Ohm R.A."/>
            <person name="Feau N."/>
            <person name="Henrissat B."/>
            <person name="Schoch C.L."/>
            <person name="Horwitz B.A."/>
            <person name="Barry K.W."/>
            <person name="Condon B.J."/>
            <person name="Copeland A.C."/>
            <person name="Dhillon B."/>
            <person name="Glaser F."/>
            <person name="Hesse C.N."/>
            <person name="Kosti I."/>
            <person name="LaButti K."/>
            <person name="Lindquist E.A."/>
            <person name="Lucas S."/>
            <person name="Salamov A.A."/>
            <person name="Bradshaw R.E."/>
            <person name="Ciuffetti L."/>
            <person name="Hamelin R.C."/>
            <person name="Kema G.H.J."/>
            <person name="Lawrence C."/>
            <person name="Scott J.A."/>
            <person name="Spatafora J.W."/>
            <person name="Turgeon B.G."/>
            <person name="de Wit P.J.G.M."/>
            <person name="Zhong S."/>
            <person name="Goodwin S.B."/>
            <person name="Grigoriev I.V."/>
        </authorList>
    </citation>
    <scope>NUCLEOTIDE SEQUENCE [LARGE SCALE GENOMIC DNA]</scope>
    <source>
        <strain evidence="3 4">CIRAD86</strain>
    </source>
</reference>
<gene>
    <name evidence="3" type="ORF">MYCFIDRAFT_170311</name>
</gene>
<dbReference type="VEuPathDB" id="FungiDB:MYCFIDRAFT_170311"/>
<evidence type="ECO:0000256" key="1">
    <source>
        <dbReference type="SAM" id="MobiDB-lite"/>
    </source>
</evidence>
<keyword evidence="2" id="KW-0472">Membrane</keyword>
<feature type="transmembrane region" description="Helical" evidence="2">
    <location>
        <begin position="276"/>
        <end position="297"/>
    </location>
</feature>
<name>N1QAA5_PSEFD</name>
<feature type="compositionally biased region" description="Pro residues" evidence="1">
    <location>
        <begin position="797"/>
        <end position="807"/>
    </location>
</feature>
<organism evidence="3 4">
    <name type="scientific">Pseudocercospora fijiensis (strain CIRAD86)</name>
    <name type="common">Black leaf streak disease fungus</name>
    <name type="synonym">Mycosphaerella fijiensis</name>
    <dbReference type="NCBI Taxonomy" id="383855"/>
    <lineage>
        <taxon>Eukaryota</taxon>
        <taxon>Fungi</taxon>
        <taxon>Dikarya</taxon>
        <taxon>Ascomycota</taxon>
        <taxon>Pezizomycotina</taxon>
        <taxon>Dothideomycetes</taxon>
        <taxon>Dothideomycetidae</taxon>
        <taxon>Mycosphaerellales</taxon>
        <taxon>Mycosphaerellaceae</taxon>
        <taxon>Pseudocercospora</taxon>
    </lineage>
</organism>
<keyword evidence="2" id="KW-1133">Transmembrane helix</keyword>
<feature type="region of interest" description="Disordered" evidence="1">
    <location>
        <begin position="732"/>
        <end position="761"/>
    </location>
</feature>
<evidence type="ECO:0000313" key="4">
    <source>
        <dbReference type="Proteomes" id="UP000016932"/>
    </source>
</evidence>
<feature type="region of interest" description="Disordered" evidence="1">
    <location>
        <begin position="594"/>
        <end position="618"/>
    </location>
</feature>
<feature type="transmembrane region" description="Helical" evidence="2">
    <location>
        <begin position="411"/>
        <end position="430"/>
    </location>
</feature>
<dbReference type="OrthoDB" id="3638529at2759"/>
<evidence type="ECO:0000256" key="2">
    <source>
        <dbReference type="SAM" id="Phobius"/>
    </source>
</evidence>
<dbReference type="KEGG" id="pfj:MYCFIDRAFT_170311"/>
<proteinExistence type="predicted"/>
<feature type="compositionally biased region" description="Basic and acidic residues" evidence="1">
    <location>
        <begin position="847"/>
        <end position="861"/>
    </location>
</feature>
<feature type="transmembrane region" description="Helical" evidence="2">
    <location>
        <begin position="971"/>
        <end position="995"/>
    </location>
</feature>
<dbReference type="HOGENOM" id="CLU_287308_0_0_1"/>
<sequence>MRGKRTLRLPSIKVGCMLITRAGGGSDAIGCAKSMEPGWDDVGSGRTSRFSSNFHEAHERLLCGMMETVQDGLRIENTDVQMNKWADYMSEEAGVSRHTVDKSVRCTPESLPSILLTCWDQDLQQAHVPGLLRLHELAVTCDHRRAKNGIAASQVTTPRHVHSAALLLLRLAAGRPGRDTCSRRRAPTSRAQGNFVAVPPPLTPPFVPAKPRRKASANHIRPQVRAEPRADFPPPQFKSNLRFVCNRAVLRGSIACYEIMLPSVHCEGVTSGEDHVLYVQFFCFSFALSFLPTYHITHSLIRLVKSRSLPSLFLFCVQRLFTTMATPMSERREDGMFTRAICALALNLGTDSLTHEDMPSDPHQQASQSEAVHSVIFHFNMSHTDLRLRGSNAGVFASPIDRHNTFANFRLLLCTLGAALTIALPAASPFPELRTRLPYFSRCLKLLGMTVKGVGAMTFVCLFIAIGPLLSAQAIREGLRKRTSWYSWNLGGCEGQSAGDVRKSCLPKREVSNNSLRELHLHLLKLETVCHLHVLQLGIHRKDVQGLTPFEQFVECFLGTSALAKIGTSNAKQQVWTDGWVMKKLTSSSIKQHAQMSAEHPEDPKTTATQNEMPGQPGLRNPFICKDPVPLSMEHPDQRGTPNKRQAIFSDTDCSPGLTSPTVFDPEALRTYSDTSPEVEDRAVLSTWETSKSKPNVLDEIETRQDSLDRVPRQHRRSSLVSVEIEYWSREYDPADPDNYDEGISPTDMRGVSPDSQNFEGQNPLLETLFLNQRRPKFSMPPNTTPPSRPKLNVYQPGPPLKGSPLPPHRDPKHSHSRNDTRVTKLSDYGIHPPKEKSGRWWSISRRSSDKSRIESRDGYRPSRCGLLPSLPESIVEQSLRPTSSTLREFRTSGDPLESRIWERDSRTAYDVMRKGGLKSKSKLENENENRRGRSDATAIDARSWVQAWLDFEDFGPASWERGGRLVLPSAVYYAWWAMNLGVMGSTIFCFVYAASYDDPGAALVSDLNMFLSIVDCMLISFLQLGVLCATIWLTLLAGACLWWRRSGIFEEQTECSERSPLLSKKRKSRSYV</sequence>
<dbReference type="RefSeq" id="XP_007921642.1">
    <property type="nucleotide sequence ID" value="XM_007923451.1"/>
</dbReference>
<dbReference type="AlphaFoldDB" id="N1QAA5"/>
<evidence type="ECO:0000313" key="3">
    <source>
        <dbReference type="EMBL" id="EME88726.1"/>
    </source>
</evidence>
<feature type="transmembrane region" description="Helical" evidence="2">
    <location>
        <begin position="1010"/>
        <end position="1043"/>
    </location>
</feature>
<protein>
    <submittedName>
        <fullName evidence="3">Uncharacterized protein</fullName>
    </submittedName>
</protein>
<dbReference type="GeneID" id="19332473"/>
<feature type="transmembrane region" description="Helical" evidence="2">
    <location>
        <begin position="450"/>
        <end position="472"/>
    </location>
</feature>